<dbReference type="RefSeq" id="WP_392819657.1">
    <property type="nucleotide sequence ID" value="NZ_JBICYV010000012.1"/>
</dbReference>
<evidence type="ECO:0000313" key="2">
    <source>
        <dbReference type="Proteomes" id="UP001604267"/>
    </source>
</evidence>
<gene>
    <name evidence="1" type="ORF">ACGFZB_25300</name>
</gene>
<name>A0ABW7BD62_9ACTN</name>
<keyword evidence="2" id="KW-1185">Reference proteome</keyword>
<protein>
    <submittedName>
        <fullName evidence="1">Uncharacterized protein</fullName>
    </submittedName>
</protein>
<dbReference type="Proteomes" id="UP001604267">
    <property type="component" value="Unassembled WGS sequence"/>
</dbReference>
<sequence length="128" mass="14026">MDPVLGGEVVEGRQLGLVLGDLLGRLGKLRAAELGERLDLLDGRRLYGRLDLKVVPTSPVIGCQSMKSAFPWLDVRLTRRQFPGAVSVEPCCSPALGVLLVDRLSPLVQFKDVCEDREGNLHLGRRLP</sequence>
<dbReference type="EMBL" id="JBICYV010000012">
    <property type="protein sequence ID" value="MFG3013699.1"/>
    <property type="molecule type" value="Genomic_DNA"/>
</dbReference>
<reference evidence="1 2" key="1">
    <citation type="submission" date="2024-10" db="EMBL/GenBank/DDBJ databases">
        <title>The Natural Products Discovery Center: Release of the First 8490 Sequenced Strains for Exploring Actinobacteria Biosynthetic Diversity.</title>
        <authorList>
            <person name="Kalkreuter E."/>
            <person name="Kautsar S.A."/>
            <person name="Yang D."/>
            <person name="Bader C.D."/>
            <person name="Teijaro C.N."/>
            <person name="Fluegel L."/>
            <person name="Davis C.M."/>
            <person name="Simpson J.R."/>
            <person name="Lauterbach L."/>
            <person name="Steele A.D."/>
            <person name="Gui C."/>
            <person name="Meng S."/>
            <person name="Li G."/>
            <person name="Viehrig K."/>
            <person name="Ye F."/>
            <person name="Su P."/>
            <person name="Kiefer A.F."/>
            <person name="Nichols A."/>
            <person name="Cepeda A.J."/>
            <person name="Yan W."/>
            <person name="Fan B."/>
            <person name="Jiang Y."/>
            <person name="Adhikari A."/>
            <person name="Zheng C.-J."/>
            <person name="Schuster L."/>
            <person name="Cowan T.M."/>
            <person name="Smanski M.J."/>
            <person name="Chevrette M.G."/>
            <person name="De Carvalho L.P.S."/>
            <person name="Shen B."/>
        </authorList>
    </citation>
    <scope>NUCLEOTIDE SEQUENCE [LARGE SCALE GENOMIC DNA]</scope>
    <source>
        <strain evidence="1 2">NPDC048320</strain>
    </source>
</reference>
<accession>A0ABW7BD62</accession>
<proteinExistence type="predicted"/>
<organism evidence="1 2">
    <name type="scientific">Streptomyces cinerochromogenes</name>
    <dbReference type="NCBI Taxonomy" id="66422"/>
    <lineage>
        <taxon>Bacteria</taxon>
        <taxon>Bacillati</taxon>
        <taxon>Actinomycetota</taxon>
        <taxon>Actinomycetes</taxon>
        <taxon>Kitasatosporales</taxon>
        <taxon>Streptomycetaceae</taxon>
        <taxon>Streptomyces</taxon>
    </lineage>
</organism>
<comment type="caution">
    <text evidence="1">The sequence shown here is derived from an EMBL/GenBank/DDBJ whole genome shotgun (WGS) entry which is preliminary data.</text>
</comment>
<evidence type="ECO:0000313" key="1">
    <source>
        <dbReference type="EMBL" id="MFG3013699.1"/>
    </source>
</evidence>